<dbReference type="RefSeq" id="WP_305007611.1">
    <property type="nucleotide sequence ID" value="NZ_JAUQSY010000010.1"/>
</dbReference>
<name>A0ABT9BDH8_9BACT</name>
<gene>
    <name evidence="1" type="ORF">Q5H93_16045</name>
</gene>
<proteinExistence type="predicted"/>
<evidence type="ECO:0000313" key="2">
    <source>
        <dbReference type="Proteomes" id="UP001176429"/>
    </source>
</evidence>
<keyword evidence="2" id="KW-1185">Reference proteome</keyword>
<organism evidence="1 2">
    <name type="scientific">Hymenobacter aranciens</name>
    <dbReference type="NCBI Taxonomy" id="3063996"/>
    <lineage>
        <taxon>Bacteria</taxon>
        <taxon>Pseudomonadati</taxon>
        <taxon>Bacteroidota</taxon>
        <taxon>Cytophagia</taxon>
        <taxon>Cytophagales</taxon>
        <taxon>Hymenobacteraceae</taxon>
        <taxon>Hymenobacter</taxon>
    </lineage>
</organism>
<dbReference type="Proteomes" id="UP001176429">
    <property type="component" value="Unassembled WGS sequence"/>
</dbReference>
<comment type="caution">
    <text evidence="1">The sequence shown here is derived from an EMBL/GenBank/DDBJ whole genome shotgun (WGS) entry which is preliminary data.</text>
</comment>
<accession>A0ABT9BDH8</accession>
<protein>
    <submittedName>
        <fullName evidence="1">Uncharacterized protein</fullName>
    </submittedName>
</protein>
<sequence length="72" mass="7810">MRDLTGLDGCGKVLELSDGRRLEPTGALWWNFNATDGQQVFVDYRPVSMGSICMVGETVELTCISPATASKN</sequence>
<reference evidence="1" key="1">
    <citation type="submission" date="2023-07" db="EMBL/GenBank/DDBJ databases">
        <authorList>
            <person name="Kim M.K."/>
        </authorList>
    </citation>
    <scope>NUCLEOTIDE SEQUENCE</scope>
    <source>
        <strain evidence="1">ASUV-10-1</strain>
    </source>
</reference>
<evidence type="ECO:0000313" key="1">
    <source>
        <dbReference type="EMBL" id="MDO7876257.1"/>
    </source>
</evidence>
<dbReference type="EMBL" id="JAUQSY010000010">
    <property type="protein sequence ID" value="MDO7876257.1"/>
    <property type="molecule type" value="Genomic_DNA"/>
</dbReference>